<accession>A0A8J4DTG9</accession>
<protein>
    <submittedName>
        <fullName evidence="1">DUF3052 domain-containing protein</fullName>
    </submittedName>
</protein>
<dbReference type="EMBL" id="BOPF01000033">
    <property type="protein sequence ID" value="GIJ50185.1"/>
    <property type="molecule type" value="Genomic_DNA"/>
</dbReference>
<sequence>MCVQETVGYSGTPLYRKLGIAAFHRVLLDGRPAGFEMLLPQGVTVHERNAGGGIPYDVILAFCPDLRRLRRRWPILHARTNAAGALWIAWPKKASGVPTDLTEDVIREFALANGRVDTKVCAIDAVWSGLKHVIRVTDR</sequence>
<evidence type="ECO:0000313" key="1">
    <source>
        <dbReference type="EMBL" id="GIJ50185.1"/>
    </source>
</evidence>
<keyword evidence="2" id="KW-1185">Reference proteome</keyword>
<evidence type="ECO:0000313" key="2">
    <source>
        <dbReference type="Proteomes" id="UP000619260"/>
    </source>
</evidence>
<dbReference type="AlphaFoldDB" id="A0A8J4DTG9"/>
<gene>
    <name evidence="1" type="ORF">Val02_70710</name>
</gene>
<reference evidence="1" key="1">
    <citation type="submission" date="2021-01" db="EMBL/GenBank/DDBJ databases">
        <title>Whole genome shotgun sequence of Virgisporangium aliadipatigenens NBRC 105644.</title>
        <authorList>
            <person name="Komaki H."/>
            <person name="Tamura T."/>
        </authorList>
    </citation>
    <scope>NUCLEOTIDE SEQUENCE</scope>
    <source>
        <strain evidence="1">NBRC 105644</strain>
    </source>
</reference>
<organism evidence="1 2">
    <name type="scientific">Virgisporangium aliadipatigenens</name>
    <dbReference type="NCBI Taxonomy" id="741659"/>
    <lineage>
        <taxon>Bacteria</taxon>
        <taxon>Bacillati</taxon>
        <taxon>Actinomycetota</taxon>
        <taxon>Actinomycetes</taxon>
        <taxon>Micromonosporales</taxon>
        <taxon>Micromonosporaceae</taxon>
        <taxon>Virgisporangium</taxon>
    </lineage>
</organism>
<proteinExistence type="predicted"/>
<name>A0A8J4DTG9_9ACTN</name>
<dbReference type="Proteomes" id="UP000619260">
    <property type="component" value="Unassembled WGS sequence"/>
</dbReference>
<comment type="caution">
    <text evidence="1">The sequence shown here is derived from an EMBL/GenBank/DDBJ whole genome shotgun (WGS) entry which is preliminary data.</text>
</comment>